<keyword evidence="3" id="KW-1185">Reference proteome</keyword>
<keyword evidence="1" id="KW-0812">Transmembrane</keyword>
<feature type="transmembrane region" description="Helical" evidence="1">
    <location>
        <begin position="12"/>
        <end position="34"/>
    </location>
</feature>
<proteinExistence type="predicted"/>
<dbReference type="OrthoDB" id="5813608at2759"/>
<gene>
    <name evidence="2" type="ORF">CRE_22083</name>
</gene>
<keyword evidence="1" id="KW-1133">Transmembrane helix</keyword>
<evidence type="ECO:0000313" key="2">
    <source>
        <dbReference type="EMBL" id="EFO89981.1"/>
    </source>
</evidence>
<sequence length="106" mass="12201">METGLTEWNQSGLVMGVSFGTIIVGSMVTIFFCVGRVWMKVNTFVHSQIFDKVQKELFKAQCVTGPHPRRCHLRSNFILPCSPNAQHSWIHWSLVCFRLHWIVSSH</sequence>
<name>E3N8U9_CAERE</name>
<reference evidence="2" key="1">
    <citation type="submission" date="2007-07" db="EMBL/GenBank/DDBJ databases">
        <title>PCAP assembly of the Caenorhabditis remanei genome.</title>
        <authorList>
            <consortium name="The Caenorhabditis remanei Sequencing Consortium"/>
            <person name="Wilson R.K."/>
        </authorList>
    </citation>
    <scope>NUCLEOTIDE SEQUENCE [LARGE SCALE GENOMIC DNA]</scope>
    <source>
        <strain evidence="2">PB4641</strain>
    </source>
</reference>
<accession>E3N8U9</accession>
<organism evidence="3">
    <name type="scientific">Caenorhabditis remanei</name>
    <name type="common">Caenorhabditis vulgaris</name>
    <dbReference type="NCBI Taxonomy" id="31234"/>
    <lineage>
        <taxon>Eukaryota</taxon>
        <taxon>Metazoa</taxon>
        <taxon>Ecdysozoa</taxon>
        <taxon>Nematoda</taxon>
        <taxon>Chromadorea</taxon>
        <taxon>Rhabditida</taxon>
        <taxon>Rhabditina</taxon>
        <taxon>Rhabditomorpha</taxon>
        <taxon>Rhabditoidea</taxon>
        <taxon>Rhabditidae</taxon>
        <taxon>Peloderinae</taxon>
        <taxon>Caenorhabditis</taxon>
    </lineage>
</organism>
<protein>
    <submittedName>
        <fullName evidence="2">Uncharacterized protein</fullName>
    </submittedName>
</protein>
<dbReference type="EMBL" id="DS268559">
    <property type="protein sequence ID" value="EFO89981.1"/>
    <property type="molecule type" value="Genomic_DNA"/>
</dbReference>
<dbReference type="HOGENOM" id="CLU_2225642_0_0_1"/>
<evidence type="ECO:0000256" key="1">
    <source>
        <dbReference type="SAM" id="Phobius"/>
    </source>
</evidence>
<evidence type="ECO:0000313" key="3">
    <source>
        <dbReference type="Proteomes" id="UP000008281"/>
    </source>
</evidence>
<dbReference type="Proteomes" id="UP000008281">
    <property type="component" value="Unassembled WGS sequence"/>
</dbReference>
<keyword evidence="1" id="KW-0472">Membrane</keyword>
<dbReference type="AlphaFoldDB" id="E3N8U9"/>
<dbReference type="InParanoid" id="E3N8U9"/>